<evidence type="ECO:0000313" key="2">
    <source>
        <dbReference type="EMBL" id="PNR62788.1"/>
    </source>
</evidence>
<dbReference type="InParanoid" id="A9RPY8"/>
<dbReference type="EnsemblPlants" id="Pp3c1_26610V3.1">
    <property type="protein sequence ID" value="PAC:32970345.CDS.1"/>
    <property type="gene ID" value="Pp3c1_26610"/>
</dbReference>
<sequence>MVHGYDSEERDHDVLLGYYSHDFLATTLLMCSGVNALREGFYATSYLNAEGIIYEKMQVLVVDKDLPAYILRLHFHDYLVCGCDVSVLIVGSGTSSSRCNLILHLVDLGFGKTNALIVAPNANSMPL</sequence>
<dbReference type="SUPFAM" id="SSF48113">
    <property type="entry name" value="Heme-dependent peroxidases"/>
    <property type="match status" value="1"/>
</dbReference>
<dbReference type="GO" id="GO:0020037">
    <property type="term" value="F:heme binding"/>
    <property type="evidence" value="ECO:0007669"/>
    <property type="project" value="InterPro"/>
</dbReference>
<dbReference type="AlphaFoldDB" id="A9RPY8"/>
<protein>
    <recommendedName>
        <fullName evidence="1">Plant heme peroxidase family profile domain-containing protein</fullName>
    </recommendedName>
</protein>
<dbReference type="Proteomes" id="UP000006727">
    <property type="component" value="Chromosome 1"/>
</dbReference>
<reference evidence="2 4" key="2">
    <citation type="journal article" date="2018" name="Plant J.">
        <title>The Physcomitrella patens chromosome-scale assembly reveals moss genome structure and evolution.</title>
        <authorList>
            <person name="Lang D."/>
            <person name="Ullrich K.K."/>
            <person name="Murat F."/>
            <person name="Fuchs J."/>
            <person name="Jenkins J."/>
            <person name="Haas F.B."/>
            <person name="Piednoel M."/>
            <person name="Gundlach H."/>
            <person name="Van Bel M."/>
            <person name="Meyberg R."/>
            <person name="Vives C."/>
            <person name="Morata J."/>
            <person name="Symeonidi A."/>
            <person name="Hiss M."/>
            <person name="Muchero W."/>
            <person name="Kamisugi Y."/>
            <person name="Saleh O."/>
            <person name="Blanc G."/>
            <person name="Decker E.L."/>
            <person name="van Gessel N."/>
            <person name="Grimwood J."/>
            <person name="Hayes R.D."/>
            <person name="Graham S.W."/>
            <person name="Gunter L.E."/>
            <person name="McDaniel S.F."/>
            <person name="Hoernstein S.N.W."/>
            <person name="Larsson A."/>
            <person name="Li F.W."/>
            <person name="Perroud P.F."/>
            <person name="Phillips J."/>
            <person name="Ranjan P."/>
            <person name="Rokshar D.S."/>
            <person name="Rothfels C.J."/>
            <person name="Schneider L."/>
            <person name="Shu S."/>
            <person name="Stevenson D.W."/>
            <person name="Thummler F."/>
            <person name="Tillich M."/>
            <person name="Villarreal Aguilar J.C."/>
            <person name="Widiez T."/>
            <person name="Wong G.K."/>
            <person name="Wymore A."/>
            <person name="Zhang Y."/>
            <person name="Zimmer A.D."/>
            <person name="Quatrano R.S."/>
            <person name="Mayer K.F.X."/>
            <person name="Goodstein D."/>
            <person name="Casacuberta J.M."/>
            <person name="Vandepoele K."/>
            <person name="Reski R."/>
            <person name="Cuming A.C."/>
            <person name="Tuskan G.A."/>
            <person name="Maumus F."/>
            <person name="Salse J."/>
            <person name="Schmutz J."/>
            <person name="Rensing S.A."/>
        </authorList>
    </citation>
    <scope>NUCLEOTIDE SEQUENCE [LARGE SCALE GENOMIC DNA]</scope>
    <source>
        <strain evidence="3 4">cv. Gransden 2004</strain>
    </source>
</reference>
<dbReference type="EMBL" id="ABEU02000001">
    <property type="protein sequence ID" value="PNR62788.1"/>
    <property type="molecule type" value="Genomic_DNA"/>
</dbReference>
<dbReference type="InterPro" id="IPR002016">
    <property type="entry name" value="Haem_peroxidase"/>
</dbReference>
<dbReference type="Gramene" id="Pp3c1_26610V3.1">
    <property type="protein sequence ID" value="PAC:32970345.CDS.1"/>
    <property type="gene ID" value="Pp3c1_26610"/>
</dbReference>
<evidence type="ECO:0000259" key="1">
    <source>
        <dbReference type="PROSITE" id="PS50873"/>
    </source>
</evidence>
<feature type="domain" description="Plant heme peroxidase family profile" evidence="1">
    <location>
        <begin position="36"/>
        <end position="127"/>
    </location>
</feature>
<dbReference type="PROSITE" id="PS50873">
    <property type="entry name" value="PEROXIDASE_4"/>
    <property type="match status" value="1"/>
</dbReference>
<dbReference type="InterPro" id="IPR010255">
    <property type="entry name" value="Haem_peroxidase_sf"/>
</dbReference>
<organism evidence="2">
    <name type="scientific">Physcomitrium patens</name>
    <name type="common">Spreading-leaved earth moss</name>
    <name type="synonym">Physcomitrella patens</name>
    <dbReference type="NCBI Taxonomy" id="3218"/>
    <lineage>
        <taxon>Eukaryota</taxon>
        <taxon>Viridiplantae</taxon>
        <taxon>Streptophyta</taxon>
        <taxon>Embryophyta</taxon>
        <taxon>Bryophyta</taxon>
        <taxon>Bryophytina</taxon>
        <taxon>Bryopsida</taxon>
        <taxon>Funariidae</taxon>
        <taxon>Funariales</taxon>
        <taxon>Funariaceae</taxon>
        <taxon>Physcomitrium</taxon>
    </lineage>
</organism>
<reference evidence="3" key="3">
    <citation type="submission" date="2020-12" db="UniProtKB">
        <authorList>
            <consortium name="EnsemblPlants"/>
        </authorList>
    </citation>
    <scope>IDENTIFICATION</scope>
</reference>
<dbReference type="Gene3D" id="1.10.520.10">
    <property type="match status" value="1"/>
</dbReference>
<evidence type="ECO:0000313" key="3">
    <source>
        <dbReference type="EnsemblPlants" id="PAC:32970345.CDS.1"/>
    </source>
</evidence>
<gene>
    <name evidence="2" type="ORF">PHYPA_001212</name>
</gene>
<proteinExistence type="predicted"/>
<dbReference type="GO" id="GO:0004601">
    <property type="term" value="F:peroxidase activity"/>
    <property type="evidence" value="ECO:0007669"/>
    <property type="project" value="InterPro"/>
</dbReference>
<name>A9RPY8_PHYPA</name>
<accession>A9RPY8</accession>
<keyword evidence="4" id="KW-1185">Reference proteome</keyword>
<reference evidence="2 4" key="1">
    <citation type="journal article" date="2008" name="Science">
        <title>The Physcomitrella genome reveals evolutionary insights into the conquest of land by plants.</title>
        <authorList>
            <person name="Rensing S."/>
            <person name="Lang D."/>
            <person name="Zimmer A."/>
            <person name="Terry A."/>
            <person name="Salamov A."/>
            <person name="Shapiro H."/>
            <person name="Nishiyama T."/>
            <person name="Perroud P.-F."/>
            <person name="Lindquist E."/>
            <person name="Kamisugi Y."/>
            <person name="Tanahashi T."/>
            <person name="Sakakibara K."/>
            <person name="Fujita T."/>
            <person name="Oishi K."/>
            <person name="Shin-I T."/>
            <person name="Kuroki Y."/>
            <person name="Toyoda A."/>
            <person name="Suzuki Y."/>
            <person name="Hashimoto A."/>
            <person name="Yamaguchi K."/>
            <person name="Sugano A."/>
            <person name="Kohara Y."/>
            <person name="Fujiyama A."/>
            <person name="Anterola A."/>
            <person name="Aoki S."/>
            <person name="Ashton N."/>
            <person name="Barbazuk W.B."/>
            <person name="Barker E."/>
            <person name="Bennetzen J."/>
            <person name="Bezanilla M."/>
            <person name="Blankenship R."/>
            <person name="Cho S.H."/>
            <person name="Dutcher S."/>
            <person name="Estelle M."/>
            <person name="Fawcett J.A."/>
            <person name="Gundlach H."/>
            <person name="Hanada K."/>
            <person name="Heyl A."/>
            <person name="Hicks K.A."/>
            <person name="Hugh J."/>
            <person name="Lohr M."/>
            <person name="Mayer K."/>
            <person name="Melkozernov A."/>
            <person name="Murata T."/>
            <person name="Nelson D."/>
            <person name="Pils B."/>
            <person name="Prigge M."/>
            <person name="Reiss B."/>
            <person name="Renner T."/>
            <person name="Rombauts S."/>
            <person name="Rushton P."/>
            <person name="Sanderfoot A."/>
            <person name="Schween G."/>
            <person name="Shiu S.-H."/>
            <person name="Stueber K."/>
            <person name="Theodoulou F.L."/>
            <person name="Tu H."/>
            <person name="Van de Peer Y."/>
            <person name="Verrier P.J."/>
            <person name="Waters E."/>
            <person name="Wood A."/>
            <person name="Yang L."/>
            <person name="Cove D."/>
            <person name="Cuming A."/>
            <person name="Hasebe M."/>
            <person name="Lucas S."/>
            <person name="Mishler D.B."/>
            <person name="Reski R."/>
            <person name="Grigoriev I."/>
            <person name="Quatrano R.S."/>
            <person name="Boore J.L."/>
        </authorList>
    </citation>
    <scope>NUCLEOTIDE SEQUENCE [LARGE SCALE GENOMIC DNA]</scope>
    <source>
        <strain evidence="3 4">cv. Gransden 2004</strain>
    </source>
</reference>
<dbReference type="GO" id="GO:0006979">
    <property type="term" value="P:response to oxidative stress"/>
    <property type="evidence" value="ECO:0007669"/>
    <property type="project" value="InterPro"/>
</dbReference>
<evidence type="ECO:0000313" key="4">
    <source>
        <dbReference type="Proteomes" id="UP000006727"/>
    </source>
</evidence>